<name>A0A4Y9YH57_9AGAM</name>
<dbReference type="SUPFAM" id="SSF50978">
    <property type="entry name" value="WD40 repeat-like"/>
    <property type="match status" value="3"/>
</dbReference>
<dbReference type="Pfam" id="PF00400">
    <property type="entry name" value="WD40"/>
    <property type="match status" value="14"/>
</dbReference>
<keyword evidence="1" id="KW-0418">Kinase</keyword>
<evidence type="ECO:0000256" key="1">
    <source>
        <dbReference type="ARBA" id="ARBA00022527"/>
    </source>
</evidence>
<dbReference type="PRINTS" id="PR00320">
    <property type="entry name" value="GPROTEINBRPT"/>
</dbReference>
<dbReference type="OrthoDB" id="1668230at2759"/>
<accession>A0A4Y9YH57</accession>
<feature type="repeat" description="WD" evidence="6">
    <location>
        <begin position="28"/>
        <end position="69"/>
    </location>
</feature>
<dbReference type="Gene3D" id="1.20.930.20">
    <property type="entry name" value="Adaptor protein Cbl, N-terminal domain"/>
    <property type="match status" value="1"/>
</dbReference>
<dbReference type="STRING" id="205917.A0A4Y9YH57"/>
<feature type="repeat" description="WD" evidence="6">
    <location>
        <begin position="489"/>
        <end position="529"/>
    </location>
</feature>
<dbReference type="Proteomes" id="UP000298327">
    <property type="component" value="Unassembled WGS sequence"/>
</dbReference>
<feature type="repeat" description="WD" evidence="6">
    <location>
        <begin position="446"/>
        <end position="478"/>
    </location>
</feature>
<keyword evidence="5 7" id="KW-0067">ATP-binding</keyword>
<dbReference type="InterPro" id="IPR000719">
    <property type="entry name" value="Prot_kinase_dom"/>
</dbReference>
<evidence type="ECO:0000313" key="11">
    <source>
        <dbReference type="Proteomes" id="UP000298327"/>
    </source>
</evidence>
<feature type="repeat" description="WD" evidence="6">
    <location>
        <begin position="157"/>
        <end position="198"/>
    </location>
</feature>
<dbReference type="InterPro" id="IPR019775">
    <property type="entry name" value="WD40_repeat_CS"/>
</dbReference>
<evidence type="ECO:0000256" key="8">
    <source>
        <dbReference type="SAM" id="MobiDB-lite"/>
    </source>
</evidence>
<dbReference type="GO" id="GO:0007166">
    <property type="term" value="P:cell surface receptor signaling pathway"/>
    <property type="evidence" value="ECO:0007669"/>
    <property type="project" value="InterPro"/>
</dbReference>
<dbReference type="InterPro" id="IPR017441">
    <property type="entry name" value="Protein_kinase_ATP_BS"/>
</dbReference>
<feature type="repeat" description="WD" evidence="6">
    <location>
        <begin position="70"/>
        <end position="111"/>
    </location>
</feature>
<feature type="repeat" description="WD" evidence="6">
    <location>
        <begin position="531"/>
        <end position="572"/>
    </location>
</feature>
<feature type="repeat" description="WD" evidence="6">
    <location>
        <begin position="242"/>
        <end position="283"/>
    </location>
</feature>
<feature type="domain" description="Protein kinase" evidence="9">
    <location>
        <begin position="1047"/>
        <end position="1298"/>
    </location>
</feature>
<dbReference type="CDD" id="cd21037">
    <property type="entry name" value="MLKL_NTD"/>
    <property type="match status" value="1"/>
</dbReference>
<comment type="caution">
    <text evidence="10">The sequence shown here is derived from an EMBL/GenBank/DDBJ whole genome shotgun (WGS) entry which is preliminary data.</text>
</comment>
<feature type="repeat" description="WD" evidence="6">
    <location>
        <begin position="360"/>
        <end position="391"/>
    </location>
</feature>
<dbReference type="PROSITE" id="PS00108">
    <property type="entry name" value="PROTEIN_KINASE_ST"/>
    <property type="match status" value="1"/>
</dbReference>
<dbReference type="Gene3D" id="2.130.10.10">
    <property type="entry name" value="YVTN repeat-like/Quinoprotein amine dehydrogenase"/>
    <property type="match status" value="6"/>
</dbReference>
<sequence length="1321" mass="146779">MLSRDSATRDDDDSKGVVSFLRLIKAPEKGVSNWYRSVKISPDGSTFATAGENHLVHIWNPSTANSIAILRGHTDWVRCLAYAPNGLLLTSGSYDGSIRVWDTTTWTSIGEPLISDGGSVRDIAFSSDGSHFISASSKSVDITMWSAEDFSRVGKPIKGHDSPVTTVDFSLDGSFFASGCAGGSVAVWDTTTRTMLGKPLRGHTNEVHKVLFSPDGRRIASASEDRTVRLWDTHTGNPLAVFEGHIEAVRSIVFIPSTAVLVSCSVDATLRLWHIDKKMAIGDPVKHHTSDVTGVDCSRDGQLLASSSVDCTVRMWRFNRNVFPRPYLVDMPNNPSTLPFGALYRDGIVSAAVPNAPILLHGHKDWVNAVAFSPDGNTVASVADDSTVRIWRTDGDNSELHCLRTTGQKTRVQCVAFSPDGKTLASATNVVWLWDTTTGKSTGRLMWSQADIIYAVAFSHDGLRVLTGGSDATVRVWNPAAGKVAGKPYERHKGTVYSLDITVAGLVASASADETIHLWDTNPRAIARAPLKGHSGEVRTTKFTPDGKVLASASDDRSIRLWDVESGTTIVILKGHTSIVRSIVFSPEGRVLASCSVDETVRLWDTKQGTAISAPLRHPPGIQPTTFAAVDISSDGRKMATGSWNKTVYLWNIQISIEQRQPPRLGSSSQGTILEDRTRSQREQDRSPVATWWSNLNVRYRRESPNSAASTVMRSPDQSERFVETRRRVVRAANSVLGTTVDLAHDALASGVDLLNLAPVPGLASAGHILLDIWNAFQKVQTNRSACQELTKRCADLLMSVREEIVDAGQDVSEELHAPIDKLHQTFQEILLLMMKQIELPFLRRYLGRDKILKEIDGCDDSLKRALDMFSLSVQIRTLKLMQFGMKSNFRVIGNKGSLSRNRVAAELQTIRDQQNEQDRIQDLTYLRQLLRAAVQTNDDLSMVETLQIGRDEMPEAMNALERTLQGFVPSSAEDDHAMHDERRRDRILARIGLRRETERSTPSPVPAAEIIDREFMQSVIEALRRLTLQQGHPPELPNWTITRFDVDLEQSIGIGSFSTVYRGTWRNRTVAIKMLAETTPKNLFVKEAELWKTFSHPHIVPLLGASSASSNPPWFFVSPYYKNGNLVKFLKDLRTVHEAIILRCMQEIATGMAYLHEHDILHGDLKAVNILVDDSMGCVITDFGQSEMRSEVFRLSRQPIARGTLRWQAPELMRGATILTREIDVYAYAITCVEILAKGGLPWPLQDDDTVRHLVLGKHIFFRISMSTNNLLHSVHMKSSTEDRQSRMQLPWPGSWLRFSRHVGAKSPHSDHHLSRSQMM</sequence>
<dbReference type="SMART" id="SM00220">
    <property type="entry name" value="S_TKc"/>
    <property type="match status" value="1"/>
</dbReference>
<dbReference type="PROSITE" id="PS50082">
    <property type="entry name" value="WD_REPEATS_2"/>
    <property type="match status" value="11"/>
</dbReference>
<feature type="repeat" description="WD" evidence="6">
    <location>
        <begin position="200"/>
        <end position="241"/>
    </location>
</feature>
<dbReference type="InterPro" id="IPR001680">
    <property type="entry name" value="WD40_rpt"/>
</dbReference>
<keyword evidence="2 6" id="KW-0853">WD repeat</keyword>
<dbReference type="PANTHER" id="PTHR19879:SF9">
    <property type="entry name" value="TRANSCRIPTION INITIATION FACTOR TFIID SUBUNIT 5"/>
    <property type="match status" value="1"/>
</dbReference>
<evidence type="ECO:0000259" key="9">
    <source>
        <dbReference type="PROSITE" id="PS50011"/>
    </source>
</evidence>
<evidence type="ECO:0000313" key="10">
    <source>
        <dbReference type="EMBL" id="TFY61896.1"/>
    </source>
</evidence>
<feature type="compositionally biased region" description="Basic and acidic residues" evidence="8">
    <location>
        <begin position="674"/>
        <end position="686"/>
    </location>
</feature>
<gene>
    <name evidence="10" type="ORF">EVG20_g6891</name>
</gene>
<evidence type="ECO:0000256" key="7">
    <source>
        <dbReference type="PROSITE-ProRule" id="PRU10141"/>
    </source>
</evidence>
<dbReference type="CDD" id="cd00200">
    <property type="entry name" value="WD40"/>
    <property type="match status" value="2"/>
</dbReference>
<reference evidence="10 11" key="1">
    <citation type="submission" date="2019-02" db="EMBL/GenBank/DDBJ databases">
        <title>Genome sequencing of the rare red list fungi Dentipellis fragilis.</title>
        <authorList>
            <person name="Buettner E."/>
            <person name="Kellner H."/>
        </authorList>
    </citation>
    <scope>NUCLEOTIDE SEQUENCE [LARGE SCALE GENOMIC DNA]</scope>
    <source>
        <strain evidence="10 11">DSM 105465</strain>
    </source>
</reference>
<dbReference type="PROSITE" id="PS00107">
    <property type="entry name" value="PROTEIN_KINASE_ATP"/>
    <property type="match status" value="1"/>
</dbReference>
<feature type="repeat" description="WD" evidence="6">
    <location>
        <begin position="573"/>
        <end position="614"/>
    </location>
</feature>
<dbReference type="PROSITE" id="PS50011">
    <property type="entry name" value="PROTEIN_KINASE_DOM"/>
    <property type="match status" value="1"/>
</dbReference>
<evidence type="ECO:0000256" key="3">
    <source>
        <dbReference type="ARBA" id="ARBA00022737"/>
    </source>
</evidence>
<dbReference type="PROSITE" id="PS00678">
    <property type="entry name" value="WD_REPEATS_1"/>
    <property type="match status" value="4"/>
</dbReference>
<dbReference type="InterPro" id="IPR001245">
    <property type="entry name" value="Ser-Thr/Tyr_kinase_cat_dom"/>
</dbReference>
<dbReference type="EMBL" id="SEOQ01000487">
    <property type="protein sequence ID" value="TFY61896.1"/>
    <property type="molecule type" value="Genomic_DNA"/>
</dbReference>
<dbReference type="InterPro" id="IPR011009">
    <property type="entry name" value="Kinase-like_dom_sf"/>
</dbReference>
<dbReference type="PANTHER" id="PTHR19879">
    <property type="entry name" value="TRANSCRIPTION INITIATION FACTOR TFIID"/>
    <property type="match status" value="1"/>
</dbReference>
<organism evidence="10 11">
    <name type="scientific">Dentipellis fragilis</name>
    <dbReference type="NCBI Taxonomy" id="205917"/>
    <lineage>
        <taxon>Eukaryota</taxon>
        <taxon>Fungi</taxon>
        <taxon>Dikarya</taxon>
        <taxon>Basidiomycota</taxon>
        <taxon>Agaricomycotina</taxon>
        <taxon>Agaricomycetes</taxon>
        <taxon>Russulales</taxon>
        <taxon>Hericiaceae</taxon>
        <taxon>Dentipellis</taxon>
    </lineage>
</organism>
<dbReference type="InterPro" id="IPR015943">
    <property type="entry name" value="WD40/YVTN_repeat-like_dom_sf"/>
</dbReference>
<dbReference type="InterPro" id="IPR020472">
    <property type="entry name" value="WD40_PAC1"/>
</dbReference>
<keyword evidence="3" id="KW-0677">Repeat</keyword>
<dbReference type="InterPro" id="IPR036537">
    <property type="entry name" value="Adaptor_Cbl_N_dom_sf"/>
</dbReference>
<evidence type="ECO:0000256" key="6">
    <source>
        <dbReference type="PROSITE-ProRule" id="PRU00221"/>
    </source>
</evidence>
<keyword evidence="1" id="KW-0723">Serine/threonine-protein kinase</keyword>
<protein>
    <recommendedName>
        <fullName evidence="9">Protein kinase domain-containing protein</fullName>
    </recommendedName>
</protein>
<keyword evidence="4 7" id="KW-0547">Nucleotide-binding</keyword>
<dbReference type="InterPro" id="IPR008271">
    <property type="entry name" value="Ser/Thr_kinase_AS"/>
</dbReference>
<dbReference type="InterPro" id="IPR059179">
    <property type="entry name" value="MLKL-like_MCAfunc"/>
</dbReference>
<dbReference type="SMART" id="SM00320">
    <property type="entry name" value="WD40"/>
    <property type="match status" value="14"/>
</dbReference>
<evidence type="ECO:0000256" key="2">
    <source>
        <dbReference type="ARBA" id="ARBA00022574"/>
    </source>
</evidence>
<evidence type="ECO:0000256" key="4">
    <source>
        <dbReference type="ARBA" id="ARBA00022741"/>
    </source>
</evidence>
<dbReference type="Gene3D" id="1.10.510.10">
    <property type="entry name" value="Transferase(Phosphotransferase) domain 1"/>
    <property type="match status" value="1"/>
</dbReference>
<feature type="repeat" description="WD" evidence="6">
    <location>
        <begin position="285"/>
        <end position="316"/>
    </location>
</feature>
<dbReference type="GO" id="GO:0004674">
    <property type="term" value="F:protein serine/threonine kinase activity"/>
    <property type="evidence" value="ECO:0007669"/>
    <property type="project" value="UniProtKB-KW"/>
</dbReference>
<keyword evidence="1" id="KW-0808">Transferase</keyword>
<feature type="region of interest" description="Disordered" evidence="8">
    <location>
        <begin position="661"/>
        <end position="686"/>
    </location>
</feature>
<dbReference type="PROSITE" id="PS50294">
    <property type="entry name" value="WD_REPEATS_REGION"/>
    <property type="match status" value="9"/>
</dbReference>
<dbReference type="SUPFAM" id="SSF56112">
    <property type="entry name" value="Protein kinase-like (PK-like)"/>
    <property type="match status" value="1"/>
</dbReference>
<dbReference type="GO" id="GO:0005524">
    <property type="term" value="F:ATP binding"/>
    <property type="evidence" value="ECO:0007669"/>
    <property type="project" value="UniProtKB-UniRule"/>
</dbReference>
<dbReference type="InterPro" id="IPR036322">
    <property type="entry name" value="WD40_repeat_dom_sf"/>
</dbReference>
<evidence type="ECO:0000256" key="5">
    <source>
        <dbReference type="ARBA" id="ARBA00022840"/>
    </source>
</evidence>
<keyword evidence="11" id="KW-1185">Reference proteome</keyword>
<dbReference type="Pfam" id="PF07714">
    <property type="entry name" value="PK_Tyr_Ser-Thr"/>
    <property type="match status" value="1"/>
</dbReference>
<feature type="binding site" evidence="7">
    <location>
        <position position="1074"/>
    </location>
    <ligand>
        <name>ATP</name>
        <dbReference type="ChEBI" id="CHEBI:30616"/>
    </ligand>
</feature>
<proteinExistence type="predicted"/>